<accession>A0A9P0KLL6</accession>
<feature type="domain" description="MADF" evidence="3">
    <location>
        <begin position="109"/>
        <end position="240"/>
    </location>
</feature>
<proteinExistence type="predicted"/>
<evidence type="ECO:0000256" key="2">
    <source>
        <dbReference type="SAM" id="MobiDB-lite"/>
    </source>
</evidence>
<dbReference type="Pfam" id="PF02944">
    <property type="entry name" value="BESS"/>
    <property type="match status" value="1"/>
</dbReference>
<name>A0A9P0KLL6_ACAOB</name>
<dbReference type="GO" id="GO:0005634">
    <property type="term" value="C:nucleus"/>
    <property type="evidence" value="ECO:0007669"/>
    <property type="project" value="UniProtKB-SubCell"/>
</dbReference>
<dbReference type="Proteomes" id="UP001152888">
    <property type="component" value="Unassembled WGS sequence"/>
</dbReference>
<sequence length="384" mass="45450">MSIFTKFWSDLNWDQRKMYVVAHVTRVNTKRKTVSESRREESLVYTLTLNNTKYQVCRKMFLNTLDLRPFTVQSWTKKGEHGMLPHKEAENSKRMKKSPFAEDINFLKGFLEKLPKLPSHYNRANSTKLYLEPVFRSLKQVYDLYNEMCQKEDRKCLSNKTFYNQFNDSNLSLYQPKKDQCDVCVTVTEKQLRKKWKNLRDQFRKEKKKFPTPRSGDAANETESTWPYFQLMQFLNDDITPEVMTGNLHDSDSDSLNESCHTEEQNDVMSPGTSTTSSRTNASKRNKTASDYRDELIECERKKILLIEQKMATNNVQPEKCDDYHFFMSLLPQMKQFGEVQKLRIRNKITQVIIDEAERMQYSSHQRYEENYGGYSTTGTYTNF</sequence>
<keyword evidence="6" id="KW-1185">Reference proteome</keyword>
<evidence type="ECO:0008006" key="7">
    <source>
        <dbReference type="Google" id="ProtNLM"/>
    </source>
</evidence>
<dbReference type="PANTHER" id="PTHR10773">
    <property type="entry name" value="DNA-DIRECTED RNA POLYMERASES I, II, AND III SUBUNIT RPABC2"/>
    <property type="match status" value="1"/>
</dbReference>
<evidence type="ECO:0000259" key="3">
    <source>
        <dbReference type="PROSITE" id="PS51029"/>
    </source>
</evidence>
<evidence type="ECO:0000313" key="5">
    <source>
        <dbReference type="EMBL" id="CAH1973134.1"/>
    </source>
</evidence>
<organism evidence="5 6">
    <name type="scientific">Acanthoscelides obtectus</name>
    <name type="common">Bean weevil</name>
    <name type="synonym">Bruchus obtectus</name>
    <dbReference type="NCBI Taxonomy" id="200917"/>
    <lineage>
        <taxon>Eukaryota</taxon>
        <taxon>Metazoa</taxon>
        <taxon>Ecdysozoa</taxon>
        <taxon>Arthropoda</taxon>
        <taxon>Hexapoda</taxon>
        <taxon>Insecta</taxon>
        <taxon>Pterygota</taxon>
        <taxon>Neoptera</taxon>
        <taxon>Endopterygota</taxon>
        <taxon>Coleoptera</taxon>
        <taxon>Polyphaga</taxon>
        <taxon>Cucujiformia</taxon>
        <taxon>Chrysomeloidea</taxon>
        <taxon>Chrysomelidae</taxon>
        <taxon>Bruchinae</taxon>
        <taxon>Bruchini</taxon>
        <taxon>Acanthoscelides</taxon>
    </lineage>
</organism>
<feature type="domain" description="BESS" evidence="4">
    <location>
        <begin position="320"/>
        <end position="359"/>
    </location>
</feature>
<dbReference type="InterPro" id="IPR004210">
    <property type="entry name" value="BESS_motif"/>
</dbReference>
<evidence type="ECO:0000259" key="4">
    <source>
        <dbReference type="PROSITE" id="PS51031"/>
    </source>
</evidence>
<evidence type="ECO:0000313" key="6">
    <source>
        <dbReference type="Proteomes" id="UP001152888"/>
    </source>
</evidence>
<dbReference type="OrthoDB" id="8061312at2759"/>
<comment type="subcellular location">
    <subcellularLocation>
        <location evidence="1">Nucleus</location>
    </subcellularLocation>
</comment>
<dbReference type="SMART" id="SM00595">
    <property type="entry name" value="MADF"/>
    <property type="match status" value="1"/>
</dbReference>
<dbReference type="Pfam" id="PF10545">
    <property type="entry name" value="MADF_DNA_bdg"/>
    <property type="match status" value="1"/>
</dbReference>
<dbReference type="PROSITE" id="PS51029">
    <property type="entry name" value="MADF"/>
    <property type="match status" value="1"/>
</dbReference>
<dbReference type="PANTHER" id="PTHR10773:SF19">
    <property type="match status" value="1"/>
</dbReference>
<keyword evidence="1" id="KW-0539">Nucleus</keyword>
<protein>
    <recommendedName>
        <fullName evidence="7">BESS domain-containing protein</fullName>
    </recommendedName>
</protein>
<feature type="region of interest" description="Disordered" evidence="2">
    <location>
        <begin position="246"/>
        <end position="287"/>
    </location>
</feature>
<dbReference type="GO" id="GO:0003677">
    <property type="term" value="F:DNA binding"/>
    <property type="evidence" value="ECO:0007669"/>
    <property type="project" value="InterPro"/>
</dbReference>
<dbReference type="AlphaFoldDB" id="A0A9P0KLL6"/>
<dbReference type="EMBL" id="CAKOFQ010006805">
    <property type="protein sequence ID" value="CAH1973134.1"/>
    <property type="molecule type" value="Genomic_DNA"/>
</dbReference>
<gene>
    <name evidence="5" type="ORF">ACAOBT_LOCUS10377</name>
</gene>
<dbReference type="InterPro" id="IPR006578">
    <property type="entry name" value="MADF-dom"/>
</dbReference>
<reference evidence="5" key="1">
    <citation type="submission" date="2022-03" db="EMBL/GenBank/DDBJ databases">
        <authorList>
            <person name="Sayadi A."/>
        </authorList>
    </citation>
    <scope>NUCLEOTIDE SEQUENCE</scope>
</reference>
<comment type="caution">
    <text evidence="5">The sequence shown here is derived from an EMBL/GenBank/DDBJ whole genome shotgun (WGS) entry which is preliminary data.</text>
</comment>
<dbReference type="PROSITE" id="PS51031">
    <property type="entry name" value="BESS"/>
    <property type="match status" value="1"/>
</dbReference>
<evidence type="ECO:0000256" key="1">
    <source>
        <dbReference type="PROSITE-ProRule" id="PRU00371"/>
    </source>
</evidence>
<feature type="compositionally biased region" description="Polar residues" evidence="2">
    <location>
        <begin position="267"/>
        <end position="281"/>
    </location>
</feature>